<evidence type="ECO:0000256" key="3">
    <source>
        <dbReference type="ARBA" id="ARBA00023002"/>
    </source>
</evidence>
<dbReference type="Pfam" id="PF08240">
    <property type="entry name" value="ADH_N"/>
    <property type="match status" value="1"/>
</dbReference>
<dbReference type="PROSITE" id="PS00059">
    <property type="entry name" value="ADH_ZINC"/>
    <property type="match status" value="1"/>
</dbReference>
<dbReference type="AlphaFoldDB" id="X1J9W2"/>
<comment type="caution">
    <text evidence="5">The sequence shown here is derived from an EMBL/GenBank/DDBJ whole genome shotgun (WGS) entry which is preliminary data.</text>
</comment>
<dbReference type="InterPro" id="IPR020843">
    <property type="entry name" value="ER"/>
</dbReference>
<evidence type="ECO:0000313" key="5">
    <source>
        <dbReference type="EMBL" id="GAH90767.1"/>
    </source>
</evidence>
<proteinExistence type="predicted"/>
<organism evidence="5">
    <name type="scientific">marine sediment metagenome</name>
    <dbReference type="NCBI Taxonomy" id="412755"/>
    <lineage>
        <taxon>unclassified sequences</taxon>
        <taxon>metagenomes</taxon>
        <taxon>ecological metagenomes</taxon>
    </lineage>
</organism>
<dbReference type="Gene3D" id="3.40.50.720">
    <property type="entry name" value="NAD(P)-binding Rossmann-like Domain"/>
    <property type="match status" value="1"/>
</dbReference>
<dbReference type="InterPro" id="IPR002328">
    <property type="entry name" value="ADH_Zn_CS"/>
</dbReference>
<gene>
    <name evidence="5" type="ORF">S06H3_06018</name>
</gene>
<dbReference type="InterPro" id="IPR013154">
    <property type="entry name" value="ADH-like_N"/>
</dbReference>
<dbReference type="SUPFAM" id="SSF51735">
    <property type="entry name" value="NAD(P)-binding Rossmann-fold domains"/>
    <property type="match status" value="1"/>
</dbReference>
<dbReference type="EMBL" id="BARV01002290">
    <property type="protein sequence ID" value="GAH90767.1"/>
    <property type="molecule type" value="Genomic_DNA"/>
</dbReference>
<dbReference type="InterPro" id="IPR036291">
    <property type="entry name" value="NAD(P)-bd_dom_sf"/>
</dbReference>
<dbReference type="InterPro" id="IPR011032">
    <property type="entry name" value="GroES-like_sf"/>
</dbReference>
<feature type="domain" description="Enoyl reductase (ER)" evidence="4">
    <location>
        <begin position="8"/>
        <end position="338"/>
    </location>
</feature>
<dbReference type="SMART" id="SM00829">
    <property type="entry name" value="PKS_ER"/>
    <property type="match status" value="1"/>
</dbReference>
<accession>X1J9W2</accession>
<keyword evidence="3" id="KW-0560">Oxidoreductase</keyword>
<evidence type="ECO:0000256" key="2">
    <source>
        <dbReference type="ARBA" id="ARBA00022833"/>
    </source>
</evidence>
<dbReference type="GO" id="GO:0016491">
    <property type="term" value="F:oxidoreductase activity"/>
    <property type="evidence" value="ECO:0007669"/>
    <property type="project" value="UniProtKB-KW"/>
</dbReference>
<dbReference type="SUPFAM" id="SSF50129">
    <property type="entry name" value="GroES-like"/>
    <property type="match status" value="1"/>
</dbReference>
<dbReference type="InterPro" id="IPR013149">
    <property type="entry name" value="ADH-like_C"/>
</dbReference>
<dbReference type="InterPro" id="IPR050129">
    <property type="entry name" value="Zn_alcohol_dh"/>
</dbReference>
<evidence type="ECO:0000256" key="1">
    <source>
        <dbReference type="ARBA" id="ARBA00022723"/>
    </source>
</evidence>
<keyword evidence="2" id="KW-0862">Zinc</keyword>
<sequence>MKAARYYSNDDVRVEEVPVPEIGPEEILVEVKVCGVCGSDVMEWYMKPRAPLFFGHEPAGVVCQVGKGVENLSVGDRVFVHHHVPCFVCHYCRRESYTMCRTFKETRLYPGGFAEYIRVPAPNVRTDVLKLPQEVSFEEGSLIEPMACCLRGIKRANLQLGDTVLIMGAGFTGLVHLQLVKILGAGLVIVSDFLDFKLEKAKELGADVVINPGREDTLEKIKEVNEARAPDIVVVTPGSIEALKEGIRLAGKGATLYQYGPTSPEATLSIVPHQFFFSEITFVASYSSSPLETRTILEYIYQKRIDTDELITHHFGLEQIGRAVKLTAEAKRSLKVLVKMGE</sequence>
<keyword evidence="1" id="KW-0479">Metal-binding</keyword>
<evidence type="ECO:0000259" key="4">
    <source>
        <dbReference type="SMART" id="SM00829"/>
    </source>
</evidence>
<dbReference type="CDD" id="cd08235">
    <property type="entry name" value="iditol_2_DH_like"/>
    <property type="match status" value="1"/>
</dbReference>
<reference evidence="5" key="1">
    <citation type="journal article" date="2014" name="Front. Microbiol.">
        <title>High frequency of phylogenetically diverse reductive dehalogenase-homologous genes in deep subseafloor sedimentary metagenomes.</title>
        <authorList>
            <person name="Kawai M."/>
            <person name="Futagami T."/>
            <person name="Toyoda A."/>
            <person name="Takaki Y."/>
            <person name="Nishi S."/>
            <person name="Hori S."/>
            <person name="Arai W."/>
            <person name="Tsubouchi T."/>
            <person name="Morono Y."/>
            <person name="Uchiyama I."/>
            <person name="Ito T."/>
            <person name="Fujiyama A."/>
            <person name="Inagaki F."/>
            <person name="Takami H."/>
        </authorList>
    </citation>
    <scope>NUCLEOTIDE SEQUENCE</scope>
    <source>
        <strain evidence="5">Expedition CK06-06</strain>
    </source>
</reference>
<protein>
    <recommendedName>
        <fullName evidence="4">Enoyl reductase (ER) domain-containing protein</fullName>
    </recommendedName>
</protein>
<dbReference type="Gene3D" id="3.90.180.10">
    <property type="entry name" value="Medium-chain alcohol dehydrogenases, catalytic domain"/>
    <property type="match status" value="1"/>
</dbReference>
<dbReference type="PANTHER" id="PTHR43401">
    <property type="entry name" value="L-THREONINE 3-DEHYDROGENASE"/>
    <property type="match status" value="1"/>
</dbReference>
<dbReference type="PANTHER" id="PTHR43401:SF2">
    <property type="entry name" value="L-THREONINE 3-DEHYDROGENASE"/>
    <property type="match status" value="1"/>
</dbReference>
<dbReference type="Pfam" id="PF00107">
    <property type="entry name" value="ADH_zinc_N"/>
    <property type="match status" value="1"/>
</dbReference>
<dbReference type="GO" id="GO:0008270">
    <property type="term" value="F:zinc ion binding"/>
    <property type="evidence" value="ECO:0007669"/>
    <property type="project" value="InterPro"/>
</dbReference>
<name>X1J9W2_9ZZZZ</name>